<keyword evidence="2" id="KW-0732">Signal</keyword>
<sequence length="656" mass="68393">MRQWTLTALLGVWLLTASAVLALHAGPPSAHADPDATLAASAGELTLSWVQLGLPRGIEFPTTNVNQDFAVPLPSGFRPTRLRGFIHAPVNIAGGYLEIDDDRGTFLAAVNLPAAQSADQVVVPFDVDIAAAHTGDATVGLSFTVRRTSPDAGNCGPEQTLNVSDLATVFTGAEPAPSSIATFFPSVVQRVILYAPTNADSSEQQAVLTLASALARVDRPLPVVITVVEQPRGATPPPAGQLTRAVLIERGPAGLDIVGAGTPDVFLRLSGRDDQLSAQVSMLINQVQALAQAPRARVDQAGSRTAGSTDTLTFDQLQMTGKVDVLRTGTLMVGVDRAALAGGRVDSVRVHLLANYTPVAKEDAATVMVRAGNTVVFTSALNDSGRLDATFDLAGQALAERIVLNFAVTYTPRMICSPIIAPITFQLDPQSTLSAHRGGHATGGFRSLPSEFSPNFLVALDGSGPGQLGYATRLAVDMARVTSAELAPRVVDLKSAAESKIGALIVANSTTLKQTTLNPPVSGDQSSISVDLPTALRADFGSGVGSIQAFADSPRDRTVVLITTTASWSLVDPLFGYIEQLPDGWSQLTGDVLAAGAQGIPADLAIRDNRVAAAPPQSTSTTPPLGVVFGLLGAFALGALTTWLWLRRRRHGSAEA</sequence>
<accession>A0A1Y5PFX7</accession>
<evidence type="ECO:0000256" key="2">
    <source>
        <dbReference type="SAM" id="SignalP"/>
    </source>
</evidence>
<keyword evidence="1" id="KW-1133">Transmembrane helix</keyword>
<reference evidence="3" key="1">
    <citation type="submission" date="2016-03" db="EMBL/GenBank/DDBJ databases">
        <authorList>
            <person name="Ploux O."/>
        </authorList>
    </citation>
    <scope>NUCLEOTIDE SEQUENCE</scope>
    <source>
        <strain evidence="3">UC10</strain>
    </source>
</reference>
<dbReference type="EMBL" id="FLQS01000041">
    <property type="protein sequence ID" value="SBS77627.1"/>
    <property type="molecule type" value="Genomic_DNA"/>
</dbReference>
<gene>
    <name evidence="3" type="ORF">MHPYR_460013</name>
</gene>
<protein>
    <submittedName>
        <fullName evidence="3">Uncharacterized protein</fullName>
    </submittedName>
</protein>
<keyword evidence="1" id="KW-0812">Transmembrane</keyword>
<feature type="transmembrane region" description="Helical" evidence="1">
    <location>
        <begin position="625"/>
        <end position="646"/>
    </location>
</feature>
<organism evidence="3">
    <name type="scientific">uncultured Mycobacterium sp</name>
    <dbReference type="NCBI Taxonomy" id="171292"/>
    <lineage>
        <taxon>Bacteria</taxon>
        <taxon>Bacillati</taxon>
        <taxon>Actinomycetota</taxon>
        <taxon>Actinomycetes</taxon>
        <taxon>Mycobacteriales</taxon>
        <taxon>Mycobacteriaceae</taxon>
        <taxon>Mycobacterium</taxon>
        <taxon>environmental samples</taxon>
    </lineage>
</organism>
<evidence type="ECO:0000313" key="3">
    <source>
        <dbReference type="EMBL" id="SBS77627.1"/>
    </source>
</evidence>
<name>A0A1Y5PFX7_9MYCO</name>
<dbReference type="AlphaFoldDB" id="A0A1Y5PFX7"/>
<evidence type="ECO:0000256" key="1">
    <source>
        <dbReference type="SAM" id="Phobius"/>
    </source>
</evidence>
<keyword evidence="1" id="KW-0472">Membrane</keyword>
<feature type="chain" id="PRO_5011966533" evidence="2">
    <location>
        <begin position="33"/>
        <end position="656"/>
    </location>
</feature>
<proteinExistence type="predicted"/>
<feature type="signal peptide" evidence="2">
    <location>
        <begin position="1"/>
        <end position="32"/>
    </location>
</feature>